<feature type="region of interest" description="Disordered" evidence="1">
    <location>
        <begin position="34"/>
        <end position="54"/>
    </location>
</feature>
<dbReference type="EMBL" id="ML996131">
    <property type="protein sequence ID" value="KAF2735876.1"/>
    <property type="molecule type" value="Genomic_DNA"/>
</dbReference>
<organism evidence="2 3">
    <name type="scientific">Polyplosphaeria fusca</name>
    <dbReference type="NCBI Taxonomy" id="682080"/>
    <lineage>
        <taxon>Eukaryota</taxon>
        <taxon>Fungi</taxon>
        <taxon>Dikarya</taxon>
        <taxon>Ascomycota</taxon>
        <taxon>Pezizomycotina</taxon>
        <taxon>Dothideomycetes</taxon>
        <taxon>Pleosporomycetidae</taxon>
        <taxon>Pleosporales</taxon>
        <taxon>Tetraplosphaeriaceae</taxon>
        <taxon>Polyplosphaeria</taxon>
    </lineage>
</organism>
<evidence type="ECO:0000313" key="3">
    <source>
        <dbReference type="Proteomes" id="UP000799444"/>
    </source>
</evidence>
<dbReference type="OrthoDB" id="4790878at2759"/>
<evidence type="ECO:0000313" key="2">
    <source>
        <dbReference type="EMBL" id="KAF2735876.1"/>
    </source>
</evidence>
<accession>A0A9P4R3P8</accession>
<reference evidence="2" key="1">
    <citation type="journal article" date="2020" name="Stud. Mycol.">
        <title>101 Dothideomycetes genomes: a test case for predicting lifestyles and emergence of pathogens.</title>
        <authorList>
            <person name="Haridas S."/>
            <person name="Albert R."/>
            <person name="Binder M."/>
            <person name="Bloem J."/>
            <person name="Labutti K."/>
            <person name="Salamov A."/>
            <person name="Andreopoulos B."/>
            <person name="Baker S."/>
            <person name="Barry K."/>
            <person name="Bills G."/>
            <person name="Bluhm B."/>
            <person name="Cannon C."/>
            <person name="Castanera R."/>
            <person name="Culley D."/>
            <person name="Daum C."/>
            <person name="Ezra D."/>
            <person name="Gonzalez J."/>
            <person name="Henrissat B."/>
            <person name="Kuo A."/>
            <person name="Liang C."/>
            <person name="Lipzen A."/>
            <person name="Lutzoni F."/>
            <person name="Magnuson J."/>
            <person name="Mondo S."/>
            <person name="Nolan M."/>
            <person name="Ohm R."/>
            <person name="Pangilinan J."/>
            <person name="Park H.-J."/>
            <person name="Ramirez L."/>
            <person name="Alfaro M."/>
            <person name="Sun H."/>
            <person name="Tritt A."/>
            <person name="Yoshinaga Y."/>
            <person name="Zwiers L.-H."/>
            <person name="Turgeon B."/>
            <person name="Goodwin S."/>
            <person name="Spatafora J."/>
            <person name="Crous P."/>
            <person name="Grigoriev I."/>
        </authorList>
    </citation>
    <scope>NUCLEOTIDE SEQUENCE</scope>
    <source>
        <strain evidence="2">CBS 125425</strain>
    </source>
</reference>
<proteinExistence type="predicted"/>
<protein>
    <submittedName>
        <fullName evidence="2">Uncharacterized protein</fullName>
    </submittedName>
</protein>
<comment type="caution">
    <text evidence="2">The sequence shown here is derived from an EMBL/GenBank/DDBJ whole genome shotgun (WGS) entry which is preliminary data.</text>
</comment>
<keyword evidence="3" id="KW-1185">Reference proteome</keyword>
<evidence type="ECO:0000256" key="1">
    <source>
        <dbReference type="SAM" id="MobiDB-lite"/>
    </source>
</evidence>
<sequence>MSALHVPCHFFDTSCSMPIDTAASWGFESVRIDGRRGRKRQPSPRSCGPRHPASIPSADGTCHLFRLPRELLDIIYEFALTEDQALFSLPTTDRKIAGGYSRQSKKLFLCKFGHKEANRIKYTCKKLFFETRGLSIRYNVITFARNDYIPSHAQFFHFLKHCSPRITHRIRVEIVDWVLASPGPPTPRVERWSDIYRTDVPSAFIDSLHELLGFCATHPNARIIYRTCILSNRDHGLIFLIRAIALVAALRNVHLAPTLLPHPRLAAEVDRMMNKIRGTADVSVPNLSNLRIMPLETEFDVGEFINGLYSGSPSLKSRVWRVIIGRNDDKLEQIIEMIGEWHMRGI</sequence>
<dbReference type="AlphaFoldDB" id="A0A9P4R3P8"/>
<name>A0A9P4R3P8_9PLEO</name>
<dbReference type="Proteomes" id="UP000799444">
    <property type="component" value="Unassembled WGS sequence"/>
</dbReference>
<gene>
    <name evidence="2" type="ORF">EJ04DRAFT_182573</name>
</gene>